<proteinExistence type="predicted"/>
<keyword evidence="2" id="KW-1185">Reference proteome</keyword>
<evidence type="ECO:0000313" key="1">
    <source>
        <dbReference type="EMBL" id="KAJ3557318.1"/>
    </source>
</evidence>
<organism evidence="1 2">
    <name type="scientific">Phlebia brevispora</name>
    <dbReference type="NCBI Taxonomy" id="194682"/>
    <lineage>
        <taxon>Eukaryota</taxon>
        <taxon>Fungi</taxon>
        <taxon>Dikarya</taxon>
        <taxon>Basidiomycota</taxon>
        <taxon>Agaricomycotina</taxon>
        <taxon>Agaricomycetes</taxon>
        <taxon>Polyporales</taxon>
        <taxon>Meruliaceae</taxon>
        <taxon>Phlebia</taxon>
    </lineage>
</organism>
<comment type="caution">
    <text evidence="1">The sequence shown here is derived from an EMBL/GenBank/DDBJ whole genome shotgun (WGS) entry which is preliminary data.</text>
</comment>
<name>A0ACC1TB79_9APHY</name>
<gene>
    <name evidence="1" type="ORF">NM688_g1538</name>
</gene>
<dbReference type="EMBL" id="JANHOG010000168">
    <property type="protein sequence ID" value="KAJ3557318.1"/>
    <property type="molecule type" value="Genomic_DNA"/>
</dbReference>
<sequence length="524" mass="58673">MGLIFRAVARLGFSSTIPSHTNGPESVTAFPPTKETVRERRPTHIAALPQGVDSSIEDKREKRWENNQSSPPSSKLFLVGQVAARCLFGAETEEEPGHFLVRVDARNGHTRSLRLRTRYVRPFLPLIPASTPLLEIPVTQTTRRDQMSTDIFPFDVIEHVAAIVYYSDDDETLRACVLVSRTWWIASRLYVFRRIRIVSEDRLNSFAHLLQSDPSVGPLVRGLVIQPDTGTTLAPSEWIAKFPSTLSSKLIHLHAIELVQLCEMGEYILADFFHEFAKFETVSRLTVRDSLIAMRMILAFASALPRLRDFRIGMTREMPTNLWDAPPNLLDPSLTYLELKIGNLYSDGIQESLTWALSSNSLTTLQSLNILVFFGQAKAVMDGLNIIGSRLHHLELDFGLAFNSPLEYEMIKDELNLRPCTALHSLALRSKHPDHHVMVSFLTELSSPDIQKITFRITVGTGAPISNCGQLRQPLDGNNLRGLQEVCFIYEGGGPNLKREDVANMLAEALPSIASRGILRVIIA</sequence>
<protein>
    <submittedName>
        <fullName evidence="1">Uncharacterized protein</fullName>
    </submittedName>
</protein>
<reference evidence="1" key="1">
    <citation type="submission" date="2022-07" db="EMBL/GenBank/DDBJ databases">
        <title>Genome Sequence of Phlebia brevispora.</title>
        <authorList>
            <person name="Buettner E."/>
        </authorList>
    </citation>
    <scope>NUCLEOTIDE SEQUENCE</scope>
    <source>
        <strain evidence="1">MPL23</strain>
    </source>
</reference>
<evidence type="ECO:0000313" key="2">
    <source>
        <dbReference type="Proteomes" id="UP001148662"/>
    </source>
</evidence>
<accession>A0ACC1TB79</accession>
<dbReference type="Proteomes" id="UP001148662">
    <property type="component" value="Unassembled WGS sequence"/>
</dbReference>